<dbReference type="Pfam" id="PF14137">
    <property type="entry name" value="DUF4304"/>
    <property type="match status" value="1"/>
</dbReference>
<accession>A0A1W6MGV7</accession>
<organism evidence="1 2">
    <name type="scientific">Nonlabens spongiae</name>
    <dbReference type="NCBI Taxonomy" id="331648"/>
    <lineage>
        <taxon>Bacteria</taxon>
        <taxon>Pseudomonadati</taxon>
        <taxon>Bacteroidota</taxon>
        <taxon>Flavobacteriia</taxon>
        <taxon>Flavobacteriales</taxon>
        <taxon>Flavobacteriaceae</taxon>
        <taxon>Nonlabens</taxon>
    </lineage>
</organism>
<dbReference type="Proteomes" id="UP000193431">
    <property type="component" value="Chromosome"/>
</dbReference>
<dbReference type="AlphaFoldDB" id="A0A1W6MGV7"/>
<sequence length="171" mass="20467">MNAKEKQTEFIKGYLKPKLKESGFRTSGNNWWKLYDDFFILINLQNSQWNSKDELSFCFNIGVGLTENMNDTKKKKPTYFDLAVELREESYLSEFRKSSKYRQDGWLGYLVTDKTDLTDFTNELKTDFEIDILPKLEMLKTLDDCLLFYDKHDFWGDNLRRQIAEIKNYNE</sequence>
<gene>
    <name evidence="1" type="ORF">BST97_01235</name>
</gene>
<dbReference type="OrthoDB" id="1452054at2"/>
<dbReference type="InterPro" id="IPR025412">
    <property type="entry name" value="DUF4304"/>
</dbReference>
<evidence type="ECO:0000313" key="2">
    <source>
        <dbReference type="Proteomes" id="UP000193431"/>
    </source>
</evidence>
<dbReference type="EMBL" id="CP019344">
    <property type="protein sequence ID" value="ARN76736.1"/>
    <property type="molecule type" value="Genomic_DNA"/>
</dbReference>
<evidence type="ECO:0000313" key="1">
    <source>
        <dbReference type="EMBL" id="ARN76736.1"/>
    </source>
</evidence>
<protein>
    <recommendedName>
        <fullName evidence="3">DUF4304 domain-containing protein</fullName>
    </recommendedName>
</protein>
<name>A0A1W6MGV7_9FLAO</name>
<dbReference type="RefSeq" id="WP_085765537.1">
    <property type="nucleotide sequence ID" value="NZ_CP019344.1"/>
</dbReference>
<evidence type="ECO:0008006" key="3">
    <source>
        <dbReference type="Google" id="ProtNLM"/>
    </source>
</evidence>
<keyword evidence="2" id="KW-1185">Reference proteome</keyword>
<proteinExistence type="predicted"/>
<reference evidence="1 2" key="1">
    <citation type="submission" date="2016-11" db="EMBL/GenBank/DDBJ databases">
        <title>Trade-off between light-utilization and light-protection in marine flavobacteria.</title>
        <authorList>
            <person name="Kumagai Y."/>
        </authorList>
    </citation>
    <scope>NUCLEOTIDE SEQUENCE [LARGE SCALE GENOMIC DNA]</scope>
    <source>
        <strain evidence="1 2">JCM 13191</strain>
    </source>
</reference>